<name>A0ABZ2YCP5_9BACT</name>
<keyword evidence="2" id="KW-1185">Reference proteome</keyword>
<reference evidence="1 2" key="1">
    <citation type="submission" date="2023-03" db="EMBL/GenBank/DDBJ databases">
        <title>Novel Species.</title>
        <authorList>
            <person name="Ma S."/>
        </authorList>
    </citation>
    <scope>NUCLEOTIDE SEQUENCE [LARGE SCALE GENOMIC DNA]</scope>
    <source>
        <strain evidence="1 2">B11</strain>
    </source>
</reference>
<dbReference type="Proteomes" id="UP001461341">
    <property type="component" value="Chromosome"/>
</dbReference>
<organism evidence="1 2">
    <name type="scientific">Thermatribacter velox</name>
    <dbReference type="NCBI Taxonomy" id="3039681"/>
    <lineage>
        <taxon>Bacteria</taxon>
        <taxon>Pseudomonadati</taxon>
        <taxon>Atribacterota</taxon>
        <taxon>Atribacteria</taxon>
        <taxon>Atribacterales</taxon>
        <taxon>Thermatribacteraceae</taxon>
        <taxon>Thermatribacter</taxon>
    </lineage>
</organism>
<proteinExistence type="predicted"/>
<evidence type="ECO:0000313" key="1">
    <source>
        <dbReference type="EMBL" id="WZL76078.1"/>
    </source>
</evidence>
<dbReference type="RefSeq" id="WP_369018233.1">
    <property type="nucleotide sequence ID" value="NZ_CP121689.1"/>
</dbReference>
<sequence>MEFFSVSWTGCLRELSKALHLSRPLDVMHYAHRLLPLLDEALKEIQHWSPPFAVVVQPLREEVQSLAYHHPEDLDTKNLHHQLELIRYCLRRRLIVQAVTLAREWLVSWVILQRGEGVPGFPENNAKGQKKL</sequence>
<dbReference type="EMBL" id="CP121689">
    <property type="protein sequence ID" value="WZL76078.1"/>
    <property type="molecule type" value="Genomic_DNA"/>
</dbReference>
<accession>A0ABZ2YCP5</accession>
<protein>
    <submittedName>
        <fullName evidence="1">TM1812 family CRISPR-associated protein</fullName>
    </submittedName>
</protein>
<evidence type="ECO:0000313" key="2">
    <source>
        <dbReference type="Proteomes" id="UP001461341"/>
    </source>
</evidence>
<gene>
    <name evidence="1" type="ORF">QBE54_10970</name>
</gene>